<keyword evidence="2" id="KW-1185">Reference proteome</keyword>
<dbReference type="Gene3D" id="3.80.10.10">
    <property type="entry name" value="Ribonuclease Inhibitor"/>
    <property type="match status" value="1"/>
</dbReference>
<name>A0A8H6SHL3_MYCCL</name>
<dbReference type="InterPro" id="IPR032675">
    <property type="entry name" value="LRR_dom_sf"/>
</dbReference>
<evidence type="ECO:0000313" key="1">
    <source>
        <dbReference type="EMBL" id="KAF7299795.1"/>
    </source>
</evidence>
<reference evidence="1" key="1">
    <citation type="submission" date="2020-05" db="EMBL/GenBank/DDBJ databases">
        <title>Mycena genomes resolve the evolution of fungal bioluminescence.</title>
        <authorList>
            <person name="Tsai I.J."/>
        </authorList>
    </citation>
    <scope>NUCLEOTIDE SEQUENCE</scope>
    <source>
        <strain evidence="1">110903Hualien_Pintung</strain>
    </source>
</reference>
<organism evidence="1 2">
    <name type="scientific">Mycena chlorophos</name>
    <name type="common">Agaric fungus</name>
    <name type="synonym">Agaricus chlorophos</name>
    <dbReference type="NCBI Taxonomy" id="658473"/>
    <lineage>
        <taxon>Eukaryota</taxon>
        <taxon>Fungi</taxon>
        <taxon>Dikarya</taxon>
        <taxon>Basidiomycota</taxon>
        <taxon>Agaricomycotina</taxon>
        <taxon>Agaricomycetes</taxon>
        <taxon>Agaricomycetidae</taxon>
        <taxon>Agaricales</taxon>
        <taxon>Marasmiineae</taxon>
        <taxon>Mycenaceae</taxon>
        <taxon>Mycena</taxon>
    </lineage>
</organism>
<dbReference type="AlphaFoldDB" id="A0A8H6SHL3"/>
<sequence length="543" mass="60929">MSESLLSQSRFKDGIDSFFSPSPSEIHEIRTLLVDPRLRVADLNRQIAALETERDALAAHISFYESLLAPIRRVPDDILREIFLAVLAEQKTRQLRASVPPLLFGHVSRRWRSLSRATPLLWNRVDLKGLRSFYQMDSVSEVVAITPSADALHAIGRVVADWIACSGQAPLAISYHEGLSIDNTRDDILQSIFQAAFSAPERIERLKICAETSIVKYALTLGQLPRLKSIEINTMDPWLDLAFGSTTAILSSPCLQSLFLRGRGNPFDLPCRWEQLTELGLTLDSRQNYMDGLTCGRAVTILARAPNLVRCHLALTLQVSHEEFTASASLPHLQELSISHWHWDDEEYRDGDLSPEPLLSRISVPKLQLLRLGFPKPDPVDFNYGKDIFGSDSGDTLLVHIFAPLIVMQPCILDLLRAVPTRTTYLHFVGGDWPPPNRAFGQQHADIFYTILGEDQSLLPHLREIQIQPESTLSAVAMAEFVRRVGAVRPALRSLVLHLGVRDKKDMGERAPEMLKVEAEGLVKLVYPPPLSEPPKWKYSPEL</sequence>
<protein>
    <recommendedName>
        <fullName evidence="3">F-box domain-containing protein</fullName>
    </recommendedName>
</protein>
<dbReference type="OrthoDB" id="3056769at2759"/>
<evidence type="ECO:0008006" key="3">
    <source>
        <dbReference type="Google" id="ProtNLM"/>
    </source>
</evidence>
<dbReference type="SUPFAM" id="SSF52047">
    <property type="entry name" value="RNI-like"/>
    <property type="match status" value="1"/>
</dbReference>
<dbReference type="EMBL" id="JACAZE010000014">
    <property type="protein sequence ID" value="KAF7299795.1"/>
    <property type="molecule type" value="Genomic_DNA"/>
</dbReference>
<dbReference type="Proteomes" id="UP000613580">
    <property type="component" value="Unassembled WGS sequence"/>
</dbReference>
<proteinExistence type="predicted"/>
<gene>
    <name evidence="1" type="ORF">HMN09_00985600</name>
</gene>
<comment type="caution">
    <text evidence="1">The sequence shown here is derived from an EMBL/GenBank/DDBJ whole genome shotgun (WGS) entry which is preliminary data.</text>
</comment>
<evidence type="ECO:0000313" key="2">
    <source>
        <dbReference type="Proteomes" id="UP000613580"/>
    </source>
</evidence>
<dbReference type="Gene3D" id="1.20.1280.50">
    <property type="match status" value="1"/>
</dbReference>
<accession>A0A8H6SHL3</accession>